<protein>
    <submittedName>
        <fullName evidence="1">Uncharacterized protein</fullName>
    </submittedName>
</protein>
<dbReference type="OrthoDB" id="284233at2"/>
<dbReference type="HOGENOM" id="CLU_849300_0_0_11"/>
<dbReference type="EMBL" id="CT573213">
    <property type="protein sequence ID" value="CAJ61632.1"/>
    <property type="molecule type" value="Genomic_DNA"/>
</dbReference>
<name>Q0RLH2_FRAAA</name>
<dbReference type="AlphaFoldDB" id="Q0RLH2"/>
<keyword evidence="2" id="KW-1185">Reference proteome</keyword>
<gene>
    <name evidence="1" type="ordered locus">FRAAL2988</name>
</gene>
<proteinExistence type="predicted"/>
<dbReference type="STRING" id="326424.FRAAL2988"/>
<dbReference type="Gene3D" id="2.60.120.260">
    <property type="entry name" value="Galactose-binding domain-like"/>
    <property type="match status" value="1"/>
</dbReference>
<organism evidence="1 2">
    <name type="scientific">Frankia alni (strain DSM 45986 / CECT 9034 / ACN14a)</name>
    <dbReference type="NCBI Taxonomy" id="326424"/>
    <lineage>
        <taxon>Bacteria</taxon>
        <taxon>Bacillati</taxon>
        <taxon>Actinomycetota</taxon>
        <taxon>Actinomycetes</taxon>
        <taxon>Frankiales</taxon>
        <taxon>Frankiaceae</taxon>
        <taxon>Frankia</taxon>
    </lineage>
</organism>
<sequence>MTITDGVARAGARRSLGLALAVLLALLGAVVAVAPAARADVNQCSSNAGAAPCLVLGFTTGGDDLRGGNDNVDVTVSTTFRGARTFRTVNQGASWSNNSFHQVGLDLRALFGVSLDPSEITGVTLGTTFGGGIGGDNWNLDSFNVSYQKVALDNRITISHLYGGAGSPLFRFTHDAPVFHARIDAVGDGGFEEQPVRAVSAPWRTEGPDTKGVDRGLGLARTGPNNAFIRTASRSWNALAQDIPVRPNTNYVLRGWVRTSGHGAGADVNTGFFGVRLSGVWPPVEQQFGPSPAGQYQEIVRPFNPGDRTSVTVFCGFWGLGTDGWIQMDQISVRPVS</sequence>
<evidence type="ECO:0000313" key="2">
    <source>
        <dbReference type="Proteomes" id="UP000000657"/>
    </source>
</evidence>
<evidence type="ECO:0000313" key="1">
    <source>
        <dbReference type="EMBL" id="CAJ61632.1"/>
    </source>
</evidence>
<dbReference type="KEGG" id="fal:FRAAL2988"/>
<dbReference type="Proteomes" id="UP000000657">
    <property type="component" value="Chromosome"/>
</dbReference>
<dbReference type="RefSeq" id="WP_011604134.1">
    <property type="nucleotide sequence ID" value="NC_008278.1"/>
</dbReference>
<accession>Q0RLH2</accession>
<reference evidence="1 2" key="1">
    <citation type="journal article" date="2007" name="Genome Res.">
        <title>Genome characteristics of facultatively symbiotic Frankia sp. strains reflect host range and host plant biogeography.</title>
        <authorList>
            <person name="Normand P."/>
            <person name="Lapierre P."/>
            <person name="Tisa L.S."/>
            <person name="Gogarten J.P."/>
            <person name="Alloisio N."/>
            <person name="Bagnarol E."/>
            <person name="Bassi C.A."/>
            <person name="Berry A.M."/>
            <person name="Bickhart D.M."/>
            <person name="Choisne N."/>
            <person name="Couloux A."/>
            <person name="Cournoyer B."/>
            <person name="Cruveiller S."/>
            <person name="Daubin V."/>
            <person name="Demange N."/>
            <person name="Francino M.P."/>
            <person name="Goltsman E."/>
            <person name="Huang Y."/>
            <person name="Kopp O.R."/>
            <person name="Labarre L."/>
            <person name="Lapidus A."/>
            <person name="Lavire C."/>
            <person name="Marechal J."/>
            <person name="Martinez M."/>
            <person name="Mastronunzio J.E."/>
            <person name="Mullin B.C."/>
            <person name="Niemann J."/>
            <person name="Pujic P."/>
            <person name="Rawnsley T."/>
            <person name="Rouy Z."/>
            <person name="Schenowitz C."/>
            <person name="Sellstedt A."/>
            <person name="Tavares F."/>
            <person name="Tomkins J.P."/>
            <person name="Vallenet D."/>
            <person name="Valverde C."/>
            <person name="Wall L.G."/>
            <person name="Wang Y."/>
            <person name="Medigue C."/>
            <person name="Benson D.R."/>
        </authorList>
    </citation>
    <scope>NUCLEOTIDE SEQUENCE [LARGE SCALE GENOMIC DNA]</scope>
    <source>
        <strain evidence="2">DSM 45986 / CECT 9034 / ACN14a</strain>
    </source>
</reference>